<keyword evidence="2" id="KW-1185">Reference proteome</keyword>
<proteinExistence type="predicted"/>
<dbReference type="EMBL" id="EQ973846">
    <property type="protein sequence ID" value="EEF42355.1"/>
    <property type="molecule type" value="Genomic_DNA"/>
</dbReference>
<evidence type="ECO:0000313" key="1">
    <source>
        <dbReference type="EMBL" id="EEF42355.1"/>
    </source>
</evidence>
<reference evidence="2" key="1">
    <citation type="journal article" date="2010" name="Nat. Biotechnol.">
        <title>Draft genome sequence of the oilseed species Ricinus communis.</title>
        <authorList>
            <person name="Chan A.P."/>
            <person name="Crabtree J."/>
            <person name="Zhao Q."/>
            <person name="Lorenzi H."/>
            <person name="Orvis J."/>
            <person name="Puiu D."/>
            <person name="Melake-Berhan A."/>
            <person name="Jones K.M."/>
            <person name="Redman J."/>
            <person name="Chen G."/>
            <person name="Cahoon E.B."/>
            <person name="Gedil M."/>
            <person name="Stanke M."/>
            <person name="Haas B.J."/>
            <person name="Wortman J.R."/>
            <person name="Fraser-Liggett C.M."/>
            <person name="Ravel J."/>
            <person name="Rabinowicz P.D."/>
        </authorList>
    </citation>
    <scope>NUCLEOTIDE SEQUENCE [LARGE SCALE GENOMIC DNA]</scope>
    <source>
        <strain evidence="2">cv. Hale</strain>
    </source>
</reference>
<sequence length="231" mass="25789">MTSTSKQTSFGIGSNLRIGVWSARIRLLRKEVHSHHAHGPTSLPTVMGTFPFPSQRLGWMRNLLHEERVNHTERHESAGNTSWRSGVKHLKRYEKRGRDDIIYICITPRGVNPSSKQVFDQRTGEFPLLLAGQLAVSVVGTDFPKSQAPAGLKFEVYLLCEKLTTTTPKRWAIVNPVPMRLDTVGNKSTGQKDHGKIQHRLPGPHKVFFVAPTPSTAVVDERLRSIPSVCG</sequence>
<name>B9S212_RICCO</name>
<accession>B9S212</accession>
<protein>
    <submittedName>
        <fullName evidence="1">Uncharacterized protein</fullName>
    </submittedName>
</protein>
<dbReference type="Proteomes" id="UP000008311">
    <property type="component" value="Unassembled WGS sequence"/>
</dbReference>
<organism evidence="1 2">
    <name type="scientific">Ricinus communis</name>
    <name type="common">Castor bean</name>
    <dbReference type="NCBI Taxonomy" id="3988"/>
    <lineage>
        <taxon>Eukaryota</taxon>
        <taxon>Viridiplantae</taxon>
        <taxon>Streptophyta</taxon>
        <taxon>Embryophyta</taxon>
        <taxon>Tracheophyta</taxon>
        <taxon>Spermatophyta</taxon>
        <taxon>Magnoliopsida</taxon>
        <taxon>eudicotyledons</taxon>
        <taxon>Gunneridae</taxon>
        <taxon>Pentapetalae</taxon>
        <taxon>rosids</taxon>
        <taxon>fabids</taxon>
        <taxon>Malpighiales</taxon>
        <taxon>Euphorbiaceae</taxon>
        <taxon>Acalyphoideae</taxon>
        <taxon>Acalypheae</taxon>
        <taxon>Ricinus</taxon>
    </lineage>
</organism>
<gene>
    <name evidence="1" type="ORF">RCOM_1325340</name>
</gene>
<dbReference type="AlphaFoldDB" id="B9S212"/>
<dbReference type="InParanoid" id="B9S212"/>
<evidence type="ECO:0000313" key="2">
    <source>
        <dbReference type="Proteomes" id="UP000008311"/>
    </source>
</evidence>